<organism evidence="2 3">
    <name type="scientific">Caloranaerobacter azorensis</name>
    <dbReference type="NCBI Taxonomy" id="116090"/>
    <lineage>
        <taxon>Bacteria</taxon>
        <taxon>Bacillati</taxon>
        <taxon>Bacillota</taxon>
        <taxon>Tissierellia</taxon>
        <taxon>Tissierellales</taxon>
        <taxon>Thermohalobacteraceae</taxon>
        <taxon>Caloranaerobacter</taxon>
    </lineage>
</organism>
<gene>
    <name evidence="2" type="ORF">G3A45_12065</name>
</gene>
<sequence>MSKLERMIFKAMKIVNKLNEELEFLESKKEKSISDIKRIRKIKVLLELIDGKTVLQCSTKWDLPISTVYRWNKEIKEGKISINTGGRNHRLNREQREEISKLILEKPKAYGYGLDFWTGKVLKDFIKKRFNIDIKERTAQKILYDNYVFPNEYTFEQFNKLINEYEKSSEVNLWYFISFLVWRKSEPKVEEGEICIGRRNILYYFMALNKKENKILVYEVVDEAKVTYDDFTVFVKDWINDYMDDRKNIIVMAKTSQNMRMAVDIALKKIDGMKLNRNIEILFIPMKERPTNNCIWKLNPLYLLKEDILNIIKENKKDSWTRVRSNVDKKITDMIEKQYALY</sequence>
<proteinExistence type="predicted"/>
<feature type="coiled-coil region" evidence="1">
    <location>
        <begin position="1"/>
        <end position="35"/>
    </location>
</feature>
<evidence type="ECO:0000256" key="1">
    <source>
        <dbReference type="SAM" id="Coils"/>
    </source>
</evidence>
<dbReference type="SUPFAM" id="SSF46689">
    <property type="entry name" value="Homeodomain-like"/>
    <property type="match status" value="1"/>
</dbReference>
<dbReference type="InterPro" id="IPR009057">
    <property type="entry name" value="Homeodomain-like_sf"/>
</dbReference>
<dbReference type="RefSeq" id="WP_163235815.1">
    <property type="nucleotide sequence ID" value="NZ_CP048617.1"/>
</dbReference>
<dbReference type="EMBL" id="CP048617">
    <property type="protein sequence ID" value="QIB27940.1"/>
    <property type="molecule type" value="Genomic_DNA"/>
</dbReference>
<name>A0A6P1YF66_9FIRM</name>
<dbReference type="AlphaFoldDB" id="A0A6P1YF66"/>
<evidence type="ECO:0000313" key="3">
    <source>
        <dbReference type="Proteomes" id="UP000464452"/>
    </source>
</evidence>
<accession>A0A6P1YF66</accession>
<evidence type="ECO:0000313" key="2">
    <source>
        <dbReference type="EMBL" id="QIB27940.1"/>
    </source>
</evidence>
<reference evidence="2 3" key="1">
    <citation type="submission" date="2020-02" db="EMBL/GenBank/DDBJ databases">
        <title>Thermophilic hydrogen producing bacteria, Caloranaerobacter azorensis.</title>
        <authorList>
            <person name="Baek K."/>
        </authorList>
    </citation>
    <scope>NUCLEOTIDE SEQUENCE [LARGE SCALE GENOMIC DNA]</scope>
    <source>
        <strain evidence="2 3">T3-1</strain>
    </source>
</reference>
<dbReference type="Proteomes" id="UP000464452">
    <property type="component" value="Chromosome"/>
</dbReference>
<keyword evidence="1" id="KW-0175">Coiled coil</keyword>
<protein>
    <submittedName>
        <fullName evidence="2">Helix-turn-helix domain-containing protein</fullName>
    </submittedName>
</protein>
<dbReference type="KEGG" id="cazo:G3A45_12065"/>